<feature type="region of interest" description="Disordered" evidence="1">
    <location>
        <begin position="1214"/>
        <end position="1291"/>
    </location>
</feature>
<evidence type="ECO:0000313" key="4">
    <source>
        <dbReference type="Proteomes" id="UP000076842"/>
    </source>
</evidence>
<proteinExistence type="predicted"/>
<feature type="compositionally biased region" description="Low complexity" evidence="1">
    <location>
        <begin position="1237"/>
        <end position="1246"/>
    </location>
</feature>
<protein>
    <recommendedName>
        <fullName evidence="2">DUF6532 domain-containing protein</fullName>
    </recommendedName>
</protein>
<dbReference type="Proteomes" id="UP000076842">
    <property type="component" value="Unassembled WGS sequence"/>
</dbReference>
<dbReference type="EMBL" id="KV423922">
    <property type="protein sequence ID" value="KZT61621.1"/>
    <property type="molecule type" value="Genomic_DNA"/>
</dbReference>
<feature type="compositionally biased region" description="Polar residues" evidence="1">
    <location>
        <begin position="1050"/>
        <end position="1060"/>
    </location>
</feature>
<evidence type="ECO:0000313" key="3">
    <source>
        <dbReference type="EMBL" id="KZT61621.1"/>
    </source>
</evidence>
<keyword evidence="4" id="KW-1185">Reference proteome</keyword>
<gene>
    <name evidence="3" type="ORF">CALCODRAFT_506175</name>
</gene>
<name>A0A165JBF7_9BASI</name>
<feature type="region of interest" description="Disordered" evidence="1">
    <location>
        <begin position="1050"/>
        <end position="1094"/>
    </location>
</feature>
<feature type="region of interest" description="Disordered" evidence="1">
    <location>
        <begin position="1159"/>
        <end position="1180"/>
    </location>
</feature>
<dbReference type="InterPro" id="IPR045341">
    <property type="entry name" value="DUF6532"/>
</dbReference>
<feature type="domain" description="DUF6532" evidence="2">
    <location>
        <begin position="1331"/>
        <end position="1519"/>
    </location>
</feature>
<feature type="region of interest" description="Disordered" evidence="1">
    <location>
        <begin position="848"/>
        <end position="868"/>
    </location>
</feature>
<organism evidence="3 4">
    <name type="scientific">Calocera cornea HHB12733</name>
    <dbReference type="NCBI Taxonomy" id="1353952"/>
    <lineage>
        <taxon>Eukaryota</taxon>
        <taxon>Fungi</taxon>
        <taxon>Dikarya</taxon>
        <taxon>Basidiomycota</taxon>
        <taxon>Agaricomycotina</taxon>
        <taxon>Dacrymycetes</taxon>
        <taxon>Dacrymycetales</taxon>
        <taxon>Dacrymycetaceae</taxon>
        <taxon>Calocera</taxon>
    </lineage>
</organism>
<accession>A0A165JBF7</accession>
<reference evidence="3 4" key="1">
    <citation type="journal article" date="2016" name="Mol. Biol. Evol.">
        <title>Comparative Genomics of Early-Diverging Mushroom-Forming Fungi Provides Insights into the Origins of Lignocellulose Decay Capabilities.</title>
        <authorList>
            <person name="Nagy L.G."/>
            <person name="Riley R."/>
            <person name="Tritt A."/>
            <person name="Adam C."/>
            <person name="Daum C."/>
            <person name="Floudas D."/>
            <person name="Sun H."/>
            <person name="Yadav J.S."/>
            <person name="Pangilinan J."/>
            <person name="Larsson K.H."/>
            <person name="Matsuura K."/>
            <person name="Barry K."/>
            <person name="Labutti K."/>
            <person name="Kuo R."/>
            <person name="Ohm R.A."/>
            <person name="Bhattacharya S.S."/>
            <person name="Shirouzu T."/>
            <person name="Yoshinaga Y."/>
            <person name="Martin F.M."/>
            <person name="Grigoriev I.V."/>
            <person name="Hibbett D.S."/>
        </authorList>
    </citation>
    <scope>NUCLEOTIDE SEQUENCE [LARGE SCALE GENOMIC DNA]</scope>
    <source>
        <strain evidence="3 4">HHB12733</strain>
    </source>
</reference>
<dbReference type="InParanoid" id="A0A165JBF7"/>
<sequence>MNNGRTSLSPLLVLVTKEAIWGRILDAIASRSGLEGLKAISATCKLIHCLIHRSTDIPGQDWMTLSERELGHLCTANALTVPEERDHVDWPWVAMIRSRHTRHLILSRKTSQGQEKMLSLCIQTLRQLPNEYVFPRLRHIGIIAHSPTTLQVLRQVLTHCNITILSLTIEPIGPQHSEWRPAFSSTMQELVQRGSSINDLCLIGPLRLNMLPQPEVCVALTQMTRLHRLTLDDQLLSRPVLCAISHLTELEHLGVICDDHPWTAFPCIQEIKESRGGFSNLCSVQMNATLGMVLSVLLMVSKIAIQELNITCRLTPETNLMTIALPTAIEDHHYDSLQILRLNLDQPDTTNSNACNWTSFKGLRFCKKLVILCINIHDADFMDLEDDNITCFTDGMPLLKDFRCMWEGGPDLTITAIYNLLRHGRELRHITLSNIDLTHYVARPEDLQPPNHDVTISLEHALRDTELETAGVLLLGPLRWLHFTSNHKRLAEHLQNATEYALRQSEVWEYCTPAPEEDMLVDTAVASLYRSEGTITCGADTNWRQFLVNYECQALDICPCMPLQSSTCLCEQQRVAVCESADKLRVIFWSVDVAFGAVKPLLGPKYSDVIFTLWSDGELGRAAKPSFDIRSEKRRSNSPEQTKFRKGLKMVLEPQKVCVGQVKDRVYIVFEAKQSKTVNVRMCNAGAQAGKMIAILDICSENGASTVIKQENESRASDCGKATLDIGRGHHYIVQRHIAMLHYRVMQSQVEADGDWKKSEFGEQGCLSTKHEHSPVNLNQPLDGPSVSVGPHDPHCHLIQSRTDHRKGAQTVHIGSTADKLHDLWYGVHAANRARHYGESFFVRTLSNSKTAPRKGTSSGRKQMTEASRSLARGGSLYSMGSKFARLDEVVLFGTSYYEAPRHLRHPMALCNTLRGKGWLLAKALTRPDCEARDATVSVPLTAFDFVLLRRWSLRFSQTWCQLPMTRTSGRPTQGTAERRKDQLMKVTQKPPGGQLPYPPYGQSLSRHNGQRGVLLNELYAPITQTTRFNMYEPDPSQDFQLFDEILATPTPSDGATTPFTPRDVPPGHRHADTTTSQPNNLLYPMPSSMSRQLNDMADGSAHQEGFYSPNGRQQYTIPPDIVNAAYNTTSNYPHQDNEPYWEDEQAEELANLRRELLRNSSLPPNPPSPPPARHETPSTSEFDDLVFDEPSALETFINDLDISELEIISIPSRSSGEGRVNAGRPSSVGTSPSCISQERASQEASAVEESEDDRVHETDFSSSSPLSDRNRATSRVVRNAKDGHGKRSSLKATISSEEYYDQPHRIKPYKHHAFQMQAYSKTMQKRIETAKSFLKLFCAQIEPFASGTERNELVLKAVAATNEKCSRKDVKIDLKRYPFIFWAVREKAMDIVPTQWGEVLNQSAVRVAAAVQRLLQSGNCVQQNFDPNDADSIPSGAFRHPALALILAATFYSTSGGSGEGCSHSELFDPGAIPTIALICTYIHHALEHYIDGVLRPFQANFDVERENYKMYVGFLKRYRLIRPQRFYELQEELRDTCGRNDTLHEAKTLAKGRAVNAGPQMAFNSQYITQLFPYIFSAGRPPRITVLHMNAIFMIKASTASYDMHRPASATTVLRVQTRTAVSACGETQYNQIGRMLLPEGWRWMNR</sequence>
<evidence type="ECO:0000259" key="2">
    <source>
        <dbReference type="Pfam" id="PF20149"/>
    </source>
</evidence>
<evidence type="ECO:0000256" key="1">
    <source>
        <dbReference type="SAM" id="MobiDB-lite"/>
    </source>
</evidence>
<dbReference type="Pfam" id="PF20149">
    <property type="entry name" value="DUF6532"/>
    <property type="match status" value="1"/>
</dbReference>